<dbReference type="Proteomes" id="UP000298663">
    <property type="component" value="Unassembled WGS sequence"/>
</dbReference>
<gene>
    <name evidence="1" type="ORF">L596_028962</name>
</gene>
<name>A0A4U5LT79_STECR</name>
<sequence>MLPNLVPTTHQERSISEPAIRTTRANCRQVAVIRSCVTSEELFINYNCKQTNPHKCTGQSRRKHCTQKHSRRISKTRVGGGDFLERWNWKNSKDLRSGSGGRIISSFESLSSKMDLKFVTFLALFVSASAQFFGPSSCVGFNCGPPPLGPCFGVACPPPSVFLPPPAPAPCLFGVIGVACAPSPPPSVFIQAPLLLPASESPVLLCLLSLASESPAPLLRRSSWLPHLLQPAFPASDLPCP</sequence>
<protein>
    <submittedName>
        <fullName evidence="1">Uncharacterized protein</fullName>
    </submittedName>
</protein>
<evidence type="ECO:0000313" key="1">
    <source>
        <dbReference type="EMBL" id="TKR59263.1"/>
    </source>
</evidence>
<reference evidence="1 2" key="1">
    <citation type="journal article" date="2015" name="Genome Biol.">
        <title>Comparative genomics of Steinernema reveals deeply conserved gene regulatory networks.</title>
        <authorList>
            <person name="Dillman A.R."/>
            <person name="Macchietto M."/>
            <person name="Porter C.F."/>
            <person name="Rogers A."/>
            <person name="Williams B."/>
            <person name="Antoshechkin I."/>
            <person name="Lee M.M."/>
            <person name="Goodwin Z."/>
            <person name="Lu X."/>
            <person name="Lewis E.E."/>
            <person name="Goodrich-Blair H."/>
            <person name="Stock S.P."/>
            <person name="Adams B.J."/>
            <person name="Sternberg P.W."/>
            <person name="Mortazavi A."/>
        </authorList>
    </citation>
    <scope>NUCLEOTIDE SEQUENCE [LARGE SCALE GENOMIC DNA]</scope>
    <source>
        <strain evidence="1 2">ALL</strain>
    </source>
</reference>
<accession>A0A4U5LT79</accession>
<dbReference type="AlphaFoldDB" id="A0A4U5LT79"/>
<reference evidence="1 2" key="2">
    <citation type="journal article" date="2019" name="G3 (Bethesda)">
        <title>Hybrid Assembly of the Genome of the Entomopathogenic Nematode Steinernema carpocapsae Identifies the X-Chromosome.</title>
        <authorList>
            <person name="Serra L."/>
            <person name="Macchietto M."/>
            <person name="Macias-Munoz A."/>
            <person name="McGill C.J."/>
            <person name="Rodriguez I.M."/>
            <person name="Rodriguez B."/>
            <person name="Murad R."/>
            <person name="Mortazavi A."/>
        </authorList>
    </citation>
    <scope>NUCLEOTIDE SEQUENCE [LARGE SCALE GENOMIC DNA]</scope>
    <source>
        <strain evidence="1 2">ALL</strain>
    </source>
</reference>
<proteinExistence type="predicted"/>
<dbReference type="OrthoDB" id="10660203at2759"/>
<evidence type="ECO:0000313" key="2">
    <source>
        <dbReference type="Proteomes" id="UP000298663"/>
    </source>
</evidence>
<comment type="caution">
    <text evidence="1">The sequence shown here is derived from an EMBL/GenBank/DDBJ whole genome shotgun (WGS) entry which is preliminary data.</text>
</comment>
<keyword evidence="2" id="KW-1185">Reference proteome</keyword>
<organism evidence="1 2">
    <name type="scientific">Steinernema carpocapsae</name>
    <name type="common">Entomopathogenic nematode</name>
    <dbReference type="NCBI Taxonomy" id="34508"/>
    <lineage>
        <taxon>Eukaryota</taxon>
        <taxon>Metazoa</taxon>
        <taxon>Ecdysozoa</taxon>
        <taxon>Nematoda</taxon>
        <taxon>Chromadorea</taxon>
        <taxon>Rhabditida</taxon>
        <taxon>Tylenchina</taxon>
        <taxon>Panagrolaimomorpha</taxon>
        <taxon>Strongyloidoidea</taxon>
        <taxon>Steinernematidae</taxon>
        <taxon>Steinernema</taxon>
    </lineage>
</organism>
<dbReference type="EMBL" id="AZBU02000012">
    <property type="protein sequence ID" value="TKR59263.1"/>
    <property type="molecule type" value="Genomic_DNA"/>
</dbReference>